<dbReference type="EC" id="3.1.4.52" evidence="3"/>
<dbReference type="SUPFAM" id="SSF55785">
    <property type="entry name" value="PYP-like sensor domain (PAS domain)"/>
    <property type="match status" value="1"/>
</dbReference>
<dbReference type="PROSITE" id="PS50887">
    <property type="entry name" value="GGDEF"/>
    <property type="match status" value="1"/>
</dbReference>
<dbReference type="FunFam" id="3.30.70.270:FF:000001">
    <property type="entry name" value="Diguanylate cyclase domain protein"/>
    <property type="match status" value="1"/>
</dbReference>
<keyword evidence="3" id="KW-0378">Hydrolase</keyword>
<dbReference type="CDD" id="cd00130">
    <property type="entry name" value="PAS"/>
    <property type="match status" value="1"/>
</dbReference>
<dbReference type="InterPro" id="IPR001633">
    <property type="entry name" value="EAL_dom"/>
</dbReference>
<feature type="domain" description="GGDEF" evidence="2">
    <location>
        <begin position="173"/>
        <end position="306"/>
    </location>
</feature>
<evidence type="ECO:0000259" key="2">
    <source>
        <dbReference type="PROSITE" id="PS50887"/>
    </source>
</evidence>
<dbReference type="SUPFAM" id="SSF55073">
    <property type="entry name" value="Nucleotide cyclase"/>
    <property type="match status" value="1"/>
</dbReference>
<name>A0A238LK79_9RHOB</name>
<evidence type="ECO:0000259" key="1">
    <source>
        <dbReference type="PROSITE" id="PS50883"/>
    </source>
</evidence>
<dbReference type="NCBIfam" id="TIGR00254">
    <property type="entry name" value="GGDEF"/>
    <property type="match status" value="1"/>
</dbReference>
<dbReference type="PANTHER" id="PTHR44757:SF2">
    <property type="entry name" value="BIOFILM ARCHITECTURE MAINTENANCE PROTEIN MBAA"/>
    <property type="match status" value="1"/>
</dbReference>
<dbReference type="SMART" id="SM00267">
    <property type="entry name" value="GGDEF"/>
    <property type="match status" value="1"/>
</dbReference>
<feature type="domain" description="EAL" evidence="1">
    <location>
        <begin position="315"/>
        <end position="566"/>
    </location>
</feature>
<reference evidence="3 4" key="1">
    <citation type="submission" date="2017-05" db="EMBL/GenBank/DDBJ databases">
        <authorList>
            <person name="Song R."/>
            <person name="Chenine A.L."/>
            <person name="Ruprecht R.M."/>
        </authorList>
    </citation>
    <scope>NUCLEOTIDE SEQUENCE [LARGE SCALE GENOMIC DNA]</scope>
    <source>
        <strain evidence="3 4">CECT 8899</strain>
    </source>
</reference>
<dbReference type="Pfam" id="PF00563">
    <property type="entry name" value="EAL"/>
    <property type="match status" value="1"/>
</dbReference>
<dbReference type="InterPro" id="IPR000160">
    <property type="entry name" value="GGDEF_dom"/>
</dbReference>
<dbReference type="GO" id="GO:0071111">
    <property type="term" value="F:cyclic-guanylate-specific phosphodiesterase activity"/>
    <property type="evidence" value="ECO:0007669"/>
    <property type="project" value="UniProtKB-EC"/>
</dbReference>
<dbReference type="InterPro" id="IPR043128">
    <property type="entry name" value="Rev_trsase/Diguanyl_cyclase"/>
</dbReference>
<sequence>MVLQWCNKAFTKITGYSAAEAIGQRGTILIGPDLEQGVHLYIIEKLMNWENFSTKAMNNRKNGELYRQRMSWSHLSDPATGNHWWLCSIIDLEDEHTAPSRPVSREHASSDPESYSRVIERVHRLEKENTRLHALAKSVAKDANEDALTGLSNRRHFEVELRTWIENLKTHGTEFAVLYIDLDRFKSVNDTLGHDAGDRLLVSVADMLRELTGESDLVARLGGDEFVILKPLGTSALNISSLADEIVQRMQAPFSCDGKSTACSASVGVAIANANMEDPEQVVADSDEALYHAKSQGKGRWSFFTKEMHANSIATKQLASDLLLACERQEFIPYFQPLIDAQSGRISCAEMLIRWAHPTKGILPPAAFLETAANMGILKRIDKIIFASLHQAMSHLDETGVILPRVAVNVSAARLADPTFIHDIKSSGVDAARLTVEILESVYLDRIGDVVRWTIDELEELGVTIALDDFGTGHASVRGLLEIKPAVLKIDRHFIQPLVGDPTTRPLVKSIIGIGKGLNMSVVAEGVESEEHAWLLSEMGCDYLQGFYFGKPMSEHDLQDRLIETGGVFWHRRPKSSDRNALHGIGRAV</sequence>
<dbReference type="InterPro" id="IPR035965">
    <property type="entry name" value="PAS-like_dom_sf"/>
</dbReference>
<dbReference type="InterPro" id="IPR029787">
    <property type="entry name" value="Nucleotide_cyclase"/>
</dbReference>
<dbReference type="Pfam" id="PF00990">
    <property type="entry name" value="GGDEF"/>
    <property type="match status" value="1"/>
</dbReference>
<organism evidence="3 4">
    <name type="scientific">Flavimaricola marinus</name>
    <dbReference type="NCBI Taxonomy" id="1819565"/>
    <lineage>
        <taxon>Bacteria</taxon>
        <taxon>Pseudomonadati</taxon>
        <taxon>Pseudomonadota</taxon>
        <taxon>Alphaproteobacteria</taxon>
        <taxon>Rhodobacterales</taxon>
        <taxon>Paracoccaceae</taxon>
        <taxon>Flavimaricola</taxon>
    </lineage>
</organism>
<dbReference type="PROSITE" id="PS50883">
    <property type="entry name" value="EAL"/>
    <property type="match status" value="1"/>
</dbReference>
<keyword evidence="4" id="KW-1185">Reference proteome</keyword>
<evidence type="ECO:0000313" key="4">
    <source>
        <dbReference type="Proteomes" id="UP000201613"/>
    </source>
</evidence>
<dbReference type="SMART" id="SM00052">
    <property type="entry name" value="EAL"/>
    <property type="match status" value="1"/>
</dbReference>
<dbReference type="NCBIfam" id="TIGR00229">
    <property type="entry name" value="sensory_box"/>
    <property type="match status" value="1"/>
</dbReference>
<dbReference type="InterPro" id="IPR035919">
    <property type="entry name" value="EAL_sf"/>
</dbReference>
<dbReference type="EMBL" id="FXZK01000018">
    <property type="protein sequence ID" value="SMY10099.1"/>
    <property type="molecule type" value="Genomic_DNA"/>
</dbReference>
<proteinExistence type="predicted"/>
<dbReference type="InterPro" id="IPR052155">
    <property type="entry name" value="Biofilm_reg_signaling"/>
</dbReference>
<dbReference type="Gene3D" id="3.20.20.450">
    <property type="entry name" value="EAL domain"/>
    <property type="match status" value="1"/>
</dbReference>
<dbReference type="PANTHER" id="PTHR44757">
    <property type="entry name" value="DIGUANYLATE CYCLASE DGCP"/>
    <property type="match status" value="1"/>
</dbReference>
<dbReference type="CDD" id="cd01949">
    <property type="entry name" value="GGDEF"/>
    <property type="match status" value="1"/>
</dbReference>
<dbReference type="CDD" id="cd01948">
    <property type="entry name" value="EAL"/>
    <property type="match status" value="1"/>
</dbReference>
<dbReference type="AlphaFoldDB" id="A0A238LK79"/>
<dbReference type="Proteomes" id="UP000201613">
    <property type="component" value="Unassembled WGS sequence"/>
</dbReference>
<accession>A0A238LK79</accession>
<evidence type="ECO:0000313" key="3">
    <source>
        <dbReference type="EMBL" id="SMY10099.1"/>
    </source>
</evidence>
<dbReference type="Gene3D" id="3.30.450.20">
    <property type="entry name" value="PAS domain"/>
    <property type="match status" value="1"/>
</dbReference>
<gene>
    <name evidence="3" type="primary">gmr_7</name>
    <name evidence="3" type="ORF">LOM8899_04274</name>
</gene>
<dbReference type="InterPro" id="IPR000014">
    <property type="entry name" value="PAS"/>
</dbReference>
<dbReference type="SUPFAM" id="SSF141868">
    <property type="entry name" value="EAL domain-like"/>
    <property type="match status" value="1"/>
</dbReference>
<protein>
    <submittedName>
        <fullName evidence="3">Cyclic di-GMP phosphodiesterase Gmr</fullName>
        <ecNumber evidence="3">3.1.4.52</ecNumber>
    </submittedName>
</protein>
<dbReference type="Gene3D" id="3.30.70.270">
    <property type="match status" value="1"/>
</dbReference>